<organism evidence="1 2">
    <name type="scientific">Kineosporia succinea</name>
    <dbReference type="NCBI Taxonomy" id="84632"/>
    <lineage>
        <taxon>Bacteria</taxon>
        <taxon>Bacillati</taxon>
        <taxon>Actinomycetota</taxon>
        <taxon>Actinomycetes</taxon>
        <taxon>Kineosporiales</taxon>
        <taxon>Kineosporiaceae</taxon>
        <taxon>Kineosporia</taxon>
    </lineage>
</organism>
<dbReference type="EMBL" id="JAUSQZ010000001">
    <property type="protein sequence ID" value="MDP9829398.1"/>
    <property type="molecule type" value="Genomic_DNA"/>
</dbReference>
<evidence type="ECO:0000313" key="1">
    <source>
        <dbReference type="EMBL" id="MDP9829398.1"/>
    </source>
</evidence>
<keyword evidence="2" id="KW-1185">Reference proteome</keyword>
<gene>
    <name evidence="1" type="ORF">J2S57_005147</name>
</gene>
<sequence>MTNLNETQRAAILSAAEELEGIDESVRRGQRAHWGTYGESRRDLDSVDSDLLDLAERVSALATAIADAFRKR</sequence>
<reference evidence="1 2" key="1">
    <citation type="submission" date="2023-07" db="EMBL/GenBank/DDBJ databases">
        <title>Sequencing the genomes of 1000 actinobacteria strains.</title>
        <authorList>
            <person name="Klenk H.-P."/>
        </authorList>
    </citation>
    <scope>NUCLEOTIDE SEQUENCE [LARGE SCALE GENOMIC DNA]</scope>
    <source>
        <strain evidence="1 2">DSM 44388</strain>
    </source>
</reference>
<comment type="caution">
    <text evidence="1">The sequence shown here is derived from an EMBL/GenBank/DDBJ whole genome shotgun (WGS) entry which is preliminary data.</text>
</comment>
<evidence type="ECO:0000313" key="2">
    <source>
        <dbReference type="Proteomes" id="UP001235712"/>
    </source>
</evidence>
<name>A0ABT9P9N7_9ACTN</name>
<dbReference type="Proteomes" id="UP001235712">
    <property type="component" value="Unassembled WGS sequence"/>
</dbReference>
<evidence type="ECO:0008006" key="3">
    <source>
        <dbReference type="Google" id="ProtNLM"/>
    </source>
</evidence>
<dbReference type="RefSeq" id="WP_307247544.1">
    <property type="nucleotide sequence ID" value="NZ_JAUSQZ010000001.1"/>
</dbReference>
<accession>A0ABT9P9N7</accession>
<proteinExistence type="predicted"/>
<protein>
    <recommendedName>
        <fullName evidence="3">Type VII secretion system (Wss) protein ESAT-6</fullName>
    </recommendedName>
</protein>